<accession>A0A0F9AMX1</accession>
<sequence>MDTSNLDLLNDFASDRAQVRMLEIECGLTDTYLTGHAMRIGLAGDQTSQETLSRLLPTIRADMLHEVDLIRDAQFQNYTCLSEYADTETNTAALARFLTVSDDKARAIAQTDNLFAD</sequence>
<feature type="domain" description="DUF5928" evidence="1">
    <location>
        <begin position="1"/>
        <end position="117"/>
    </location>
</feature>
<reference evidence="2" key="1">
    <citation type="journal article" date="2015" name="Nature">
        <title>Complex archaea that bridge the gap between prokaryotes and eukaryotes.</title>
        <authorList>
            <person name="Spang A."/>
            <person name="Saw J.H."/>
            <person name="Jorgensen S.L."/>
            <person name="Zaremba-Niedzwiedzka K."/>
            <person name="Martijn J."/>
            <person name="Lind A.E."/>
            <person name="van Eijk R."/>
            <person name="Schleper C."/>
            <person name="Guy L."/>
            <person name="Ettema T.J."/>
        </authorList>
    </citation>
    <scope>NUCLEOTIDE SEQUENCE</scope>
</reference>
<dbReference type="EMBL" id="LAZR01041841">
    <property type="protein sequence ID" value="KKL10974.1"/>
    <property type="molecule type" value="Genomic_DNA"/>
</dbReference>
<gene>
    <name evidence="2" type="ORF">LCGC14_2550440</name>
</gene>
<organism evidence="2">
    <name type="scientific">marine sediment metagenome</name>
    <dbReference type="NCBI Taxonomy" id="412755"/>
    <lineage>
        <taxon>unclassified sequences</taxon>
        <taxon>metagenomes</taxon>
        <taxon>ecological metagenomes</taxon>
    </lineage>
</organism>
<comment type="caution">
    <text evidence="2">The sequence shown here is derived from an EMBL/GenBank/DDBJ whole genome shotgun (WGS) entry which is preliminary data.</text>
</comment>
<evidence type="ECO:0000259" key="1">
    <source>
        <dbReference type="Pfam" id="PF19350"/>
    </source>
</evidence>
<name>A0A0F9AMX1_9ZZZZ</name>
<proteinExistence type="predicted"/>
<protein>
    <recommendedName>
        <fullName evidence="1">DUF5928 domain-containing protein</fullName>
    </recommendedName>
</protein>
<dbReference type="AlphaFoldDB" id="A0A0F9AMX1"/>
<evidence type="ECO:0000313" key="2">
    <source>
        <dbReference type="EMBL" id="KKL10974.1"/>
    </source>
</evidence>
<dbReference type="InterPro" id="IPR045972">
    <property type="entry name" value="DUF5928"/>
</dbReference>
<dbReference type="Pfam" id="PF19350">
    <property type="entry name" value="DUF5928"/>
    <property type="match status" value="1"/>
</dbReference>